<comment type="caution">
    <text evidence="15">The sequence shown here is derived from an EMBL/GenBank/DDBJ whole genome shotgun (WGS) entry which is preliminary data.</text>
</comment>
<evidence type="ECO:0000256" key="3">
    <source>
        <dbReference type="ARBA" id="ARBA00022475"/>
    </source>
</evidence>
<dbReference type="NCBIfam" id="TIGR03423">
    <property type="entry name" value="pbp2_mrdA"/>
    <property type="match status" value="1"/>
</dbReference>
<keyword evidence="7" id="KW-0378">Hydrolase</keyword>
<dbReference type="InterPro" id="IPR005311">
    <property type="entry name" value="PBP_dimer"/>
</dbReference>
<keyword evidence="16" id="KW-1185">Reference proteome</keyword>
<keyword evidence="9" id="KW-0573">Peptidoglycan synthesis</keyword>
<keyword evidence="6" id="KW-0812">Transmembrane</keyword>
<dbReference type="GO" id="GO:0008360">
    <property type="term" value="P:regulation of cell shape"/>
    <property type="evidence" value="ECO:0007669"/>
    <property type="project" value="UniProtKB-KW"/>
</dbReference>
<dbReference type="Gene3D" id="3.40.710.10">
    <property type="entry name" value="DD-peptidase/beta-lactamase superfamily"/>
    <property type="match status" value="1"/>
</dbReference>
<dbReference type="InterPro" id="IPR012338">
    <property type="entry name" value="Beta-lactam/transpept-like"/>
</dbReference>
<dbReference type="EMBL" id="SORI01000009">
    <property type="protein sequence ID" value="TDY60231.1"/>
    <property type="molecule type" value="Genomic_DNA"/>
</dbReference>
<evidence type="ECO:0000256" key="1">
    <source>
        <dbReference type="ARBA" id="ARBA00004167"/>
    </source>
</evidence>
<dbReference type="FunFam" id="3.40.710.10:FF:000024">
    <property type="entry name" value="Penicillin-binding protein 2"/>
    <property type="match status" value="1"/>
</dbReference>
<keyword evidence="4" id="KW-0997">Cell inner membrane</keyword>
<name>A0A4V3HG76_9BACT</name>
<evidence type="ECO:0000256" key="11">
    <source>
        <dbReference type="ARBA" id="ARBA00023136"/>
    </source>
</evidence>
<evidence type="ECO:0000256" key="5">
    <source>
        <dbReference type="ARBA" id="ARBA00022670"/>
    </source>
</evidence>
<dbReference type="PANTHER" id="PTHR30627">
    <property type="entry name" value="PEPTIDOGLYCAN D,D-TRANSPEPTIDASE"/>
    <property type="match status" value="1"/>
</dbReference>
<protein>
    <submittedName>
        <fullName evidence="15">Penicillin-binding protein 2</fullName>
    </submittedName>
</protein>
<evidence type="ECO:0000259" key="13">
    <source>
        <dbReference type="Pfam" id="PF00905"/>
    </source>
</evidence>
<keyword evidence="11" id="KW-0472">Membrane</keyword>
<keyword evidence="3" id="KW-1003">Cell membrane</keyword>
<dbReference type="SUPFAM" id="SSF56519">
    <property type="entry name" value="Penicillin binding protein dimerisation domain"/>
    <property type="match status" value="1"/>
</dbReference>
<dbReference type="Gene3D" id="3.30.1390.30">
    <property type="entry name" value="Penicillin-binding protein 2a, domain 3"/>
    <property type="match status" value="1"/>
</dbReference>
<dbReference type="Pfam" id="PF00905">
    <property type="entry name" value="Transpeptidase"/>
    <property type="match status" value="1"/>
</dbReference>
<evidence type="ECO:0000256" key="8">
    <source>
        <dbReference type="ARBA" id="ARBA00022960"/>
    </source>
</evidence>
<keyword evidence="8" id="KW-0133">Cell shape</keyword>
<dbReference type="GO" id="GO:0009002">
    <property type="term" value="F:serine-type D-Ala-D-Ala carboxypeptidase activity"/>
    <property type="evidence" value="ECO:0007669"/>
    <property type="project" value="InterPro"/>
</dbReference>
<evidence type="ECO:0000256" key="4">
    <source>
        <dbReference type="ARBA" id="ARBA00022519"/>
    </source>
</evidence>
<proteinExistence type="predicted"/>
<gene>
    <name evidence="15" type="ORF">C8D99_10987</name>
</gene>
<dbReference type="InterPro" id="IPR050515">
    <property type="entry name" value="Beta-lactam/transpept"/>
</dbReference>
<keyword evidence="12" id="KW-0961">Cell wall biogenesis/degradation</keyword>
<sequence length="581" mass="63713">MPDFRPVLNFRLKLWRTAVLFSMAVLAGGLYFFQVVHADTYIRLASNNRLRLIRFPPVRGEIYDRNGALLAVNVTTFDIMGYPLDIEKNDMLERLAELLSGHGIPFTAEDLSRSIKRQSWAPYRVVRLVGNITLAQMADLVADPEFPRELFPLPVWRRTYPAGSLASNITGYVGEISENELRQFSGGNYVAGDQIGKNGIERQYEDLLRGTPGEESVEVDARGRKVRTIDARPAGRGQDLHLTIDLGAQRLAADLMKGYRGAIVVMDANTGEVLVLYSSPSYDNNPLAWGVSVREWNALLNDPEKPMLDRSISGQYPPASTFKALVGLAALEEKETNTSVTVHCSGAFTLGNRTFRCWKRSGHGTVNLLKALQESCDVYFYQVGLKLGISRLLKWCSLFGLGSPTGIDLPGESAGVIAGPDWKRARFRESWFQGDTVNYSIGQGFLLTTPLQIARLYAVIANGGRLVRPHLSPVAGASVRDLPIDRKNLDVIRRGLDYVVRRGTGRQAGSFGITVAGKTGTAQNAHGDDHALFAGYAPMDNPKYVAVAMIEAGLHGSSVASPMVGEILSYLLVPEARGKAQ</sequence>
<dbReference type="AlphaFoldDB" id="A0A4V3HG76"/>
<evidence type="ECO:0000256" key="2">
    <source>
        <dbReference type="ARBA" id="ARBA00004236"/>
    </source>
</evidence>
<accession>A0A4V3HG76</accession>
<dbReference type="InterPro" id="IPR001460">
    <property type="entry name" value="PCN-bd_Tpept"/>
</dbReference>
<evidence type="ECO:0000256" key="7">
    <source>
        <dbReference type="ARBA" id="ARBA00022801"/>
    </source>
</evidence>
<organism evidence="15 16">
    <name type="scientific">Aminivibrio pyruvatiphilus</name>
    <dbReference type="NCBI Taxonomy" id="1005740"/>
    <lineage>
        <taxon>Bacteria</taxon>
        <taxon>Thermotogati</taxon>
        <taxon>Synergistota</taxon>
        <taxon>Synergistia</taxon>
        <taxon>Synergistales</taxon>
        <taxon>Aminobacteriaceae</taxon>
        <taxon>Aminivibrio</taxon>
    </lineage>
</organism>
<evidence type="ECO:0000313" key="15">
    <source>
        <dbReference type="EMBL" id="TDY60231.1"/>
    </source>
</evidence>
<comment type="subcellular location">
    <subcellularLocation>
        <location evidence="2">Cell membrane</location>
    </subcellularLocation>
    <subcellularLocation>
        <location evidence="1">Membrane</location>
        <topology evidence="1">Single-pass membrane protein</topology>
    </subcellularLocation>
</comment>
<feature type="domain" description="Penicillin-binding protein transpeptidase" evidence="13">
    <location>
        <begin position="261"/>
        <end position="568"/>
    </location>
</feature>
<dbReference type="Proteomes" id="UP000295066">
    <property type="component" value="Unassembled WGS sequence"/>
</dbReference>
<dbReference type="GO" id="GO:0071555">
    <property type="term" value="P:cell wall organization"/>
    <property type="evidence" value="ECO:0007669"/>
    <property type="project" value="UniProtKB-KW"/>
</dbReference>
<keyword evidence="5" id="KW-0645">Protease</keyword>
<keyword evidence="10" id="KW-1133">Transmembrane helix</keyword>
<dbReference type="GO" id="GO:0008658">
    <property type="term" value="F:penicillin binding"/>
    <property type="evidence" value="ECO:0007669"/>
    <property type="project" value="InterPro"/>
</dbReference>
<dbReference type="InterPro" id="IPR036138">
    <property type="entry name" value="PBP_dimer_sf"/>
</dbReference>
<evidence type="ECO:0000313" key="16">
    <source>
        <dbReference type="Proteomes" id="UP000295066"/>
    </source>
</evidence>
<evidence type="ECO:0000256" key="12">
    <source>
        <dbReference type="ARBA" id="ARBA00023316"/>
    </source>
</evidence>
<dbReference type="InterPro" id="IPR017790">
    <property type="entry name" value="Penicillin-binding_protein_2"/>
</dbReference>
<dbReference type="GO" id="GO:0009252">
    <property type="term" value="P:peptidoglycan biosynthetic process"/>
    <property type="evidence" value="ECO:0007669"/>
    <property type="project" value="UniProtKB-KW"/>
</dbReference>
<dbReference type="GO" id="GO:0071972">
    <property type="term" value="F:peptidoglycan L,D-transpeptidase activity"/>
    <property type="evidence" value="ECO:0007669"/>
    <property type="project" value="TreeGrafter"/>
</dbReference>
<feature type="domain" description="Penicillin-binding protein dimerisation" evidence="14">
    <location>
        <begin position="56"/>
        <end position="229"/>
    </location>
</feature>
<dbReference type="Pfam" id="PF03717">
    <property type="entry name" value="PBP_dimer"/>
    <property type="match status" value="1"/>
</dbReference>
<dbReference type="GO" id="GO:0006508">
    <property type="term" value="P:proteolysis"/>
    <property type="evidence" value="ECO:0007669"/>
    <property type="project" value="UniProtKB-KW"/>
</dbReference>
<dbReference type="PANTHER" id="PTHR30627:SF2">
    <property type="entry name" value="PEPTIDOGLYCAN D,D-TRANSPEPTIDASE MRDA"/>
    <property type="match status" value="1"/>
</dbReference>
<evidence type="ECO:0000259" key="14">
    <source>
        <dbReference type="Pfam" id="PF03717"/>
    </source>
</evidence>
<dbReference type="Gene3D" id="3.90.1310.10">
    <property type="entry name" value="Penicillin-binding protein 2a (Domain 2)"/>
    <property type="match status" value="1"/>
</dbReference>
<reference evidence="15 16" key="1">
    <citation type="submission" date="2019-03" db="EMBL/GenBank/DDBJ databases">
        <title>Genomic Encyclopedia of Type Strains, Phase IV (KMG-IV): sequencing the most valuable type-strain genomes for metagenomic binning, comparative biology and taxonomic classification.</title>
        <authorList>
            <person name="Goeker M."/>
        </authorList>
    </citation>
    <scope>NUCLEOTIDE SEQUENCE [LARGE SCALE GENOMIC DNA]</scope>
    <source>
        <strain evidence="15 16">DSM 25964</strain>
    </source>
</reference>
<dbReference type="RefSeq" id="WP_133957690.1">
    <property type="nucleotide sequence ID" value="NZ_SORI01000009.1"/>
</dbReference>
<dbReference type="OrthoDB" id="9770103at2"/>
<dbReference type="GO" id="GO:0005886">
    <property type="term" value="C:plasma membrane"/>
    <property type="evidence" value="ECO:0007669"/>
    <property type="project" value="UniProtKB-SubCell"/>
</dbReference>
<evidence type="ECO:0000256" key="9">
    <source>
        <dbReference type="ARBA" id="ARBA00022984"/>
    </source>
</evidence>
<evidence type="ECO:0000256" key="6">
    <source>
        <dbReference type="ARBA" id="ARBA00022692"/>
    </source>
</evidence>
<evidence type="ECO:0000256" key="10">
    <source>
        <dbReference type="ARBA" id="ARBA00022989"/>
    </source>
</evidence>
<dbReference type="SUPFAM" id="SSF56601">
    <property type="entry name" value="beta-lactamase/transpeptidase-like"/>
    <property type="match status" value="1"/>
</dbReference>